<feature type="compositionally biased region" description="Polar residues" evidence="12">
    <location>
        <begin position="148"/>
        <end position="157"/>
    </location>
</feature>
<protein>
    <recommendedName>
        <fullName evidence="11">Protein kinase G11A</fullName>
        <ecNumber evidence="2">2.7.11.1</ecNumber>
    </recommendedName>
</protein>
<dbReference type="RefSeq" id="XP_008797752.2">
    <property type="nucleotide sequence ID" value="XM_008799530.4"/>
</dbReference>
<dbReference type="FunFam" id="1.10.510.10:FF:000020">
    <property type="entry name" value="serine/threonine-protein kinase D6PK-like"/>
    <property type="match status" value="1"/>
</dbReference>
<evidence type="ECO:0000256" key="7">
    <source>
        <dbReference type="ARBA" id="ARBA00022840"/>
    </source>
</evidence>
<reference evidence="14" key="1">
    <citation type="journal article" date="2019" name="Nat. Commun.">
        <title>Genome-wide association mapping of date palm fruit traits.</title>
        <authorList>
            <person name="Hazzouri K.M."/>
            <person name="Gros-Balthazard M."/>
            <person name="Flowers J.M."/>
            <person name="Copetti D."/>
            <person name="Lemansour A."/>
            <person name="Lebrun M."/>
            <person name="Masmoudi K."/>
            <person name="Ferrand S."/>
            <person name="Dhar M.I."/>
            <person name="Fresquez Z.A."/>
            <person name="Rosas U."/>
            <person name="Zhang J."/>
            <person name="Talag J."/>
            <person name="Lee S."/>
            <person name="Kudrna D."/>
            <person name="Powell R.F."/>
            <person name="Leitch I.J."/>
            <person name="Krueger R.R."/>
            <person name="Wing R.A."/>
            <person name="Amiri K.M.A."/>
            <person name="Purugganan M.D."/>
        </authorList>
    </citation>
    <scope>NUCLEOTIDE SEQUENCE [LARGE SCALE GENOMIC DNA]</scope>
    <source>
        <strain evidence="14">cv. Khalas</strain>
    </source>
</reference>
<evidence type="ECO:0000313" key="16">
    <source>
        <dbReference type="RefSeq" id="XP_008797754.2"/>
    </source>
</evidence>
<evidence type="ECO:0000259" key="13">
    <source>
        <dbReference type="PROSITE" id="PS50011"/>
    </source>
</evidence>
<dbReference type="GeneID" id="103712850"/>
<dbReference type="InterPro" id="IPR011009">
    <property type="entry name" value="Kinase-like_dom_sf"/>
</dbReference>
<reference evidence="15 16" key="2">
    <citation type="submission" date="2025-04" db="UniProtKB">
        <authorList>
            <consortium name="RefSeq"/>
        </authorList>
    </citation>
    <scope>IDENTIFICATION</scope>
    <source>
        <tissue evidence="15 16">Young leaves</tissue>
    </source>
</reference>
<dbReference type="Gene3D" id="1.10.510.10">
    <property type="entry name" value="Transferase(Phosphotransferase) domain 1"/>
    <property type="match status" value="1"/>
</dbReference>
<comment type="function">
    <text evidence="10">May play a role in the regulation of metabolism and signal transduction processes.</text>
</comment>
<comment type="catalytic activity">
    <reaction evidence="8">
        <text>L-threonyl-[protein] + ATP = O-phospho-L-threonyl-[protein] + ADP + H(+)</text>
        <dbReference type="Rhea" id="RHEA:46608"/>
        <dbReference type="Rhea" id="RHEA-COMP:11060"/>
        <dbReference type="Rhea" id="RHEA-COMP:11605"/>
        <dbReference type="ChEBI" id="CHEBI:15378"/>
        <dbReference type="ChEBI" id="CHEBI:30013"/>
        <dbReference type="ChEBI" id="CHEBI:30616"/>
        <dbReference type="ChEBI" id="CHEBI:61977"/>
        <dbReference type="ChEBI" id="CHEBI:456216"/>
        <dbReference type="EC" id="2.7.11.1"/>
    </reaction>
</comment>
<evidence type="ECO:0000256" key="5">
    <source>
        <dbReference type="ARBA" id="ARBA00022741"/>
    </source>
</evidence>
<dbReference type="FunFam" id="1.10.510.10:FF:000028">
    <property type="entry name" value="serine/threonine-protein kinase D6PK-like"/>
    <property type="match status" value="1"/>
</dbReference>
<proteinExistence type="inferred from homology"/>
<evidence type="ECO:0000256" key="1">
    <source>
        <dbReference type="ARBA" id="ARBA00009903"/>
    </source>
</evidence>
<evidence type="ECO:0000256" key="4">
    <source>
        <dbReference type="ARBA" id="ARBA00022679"/>
    </source>
</evidence>
<feature type="compositionally biased region" description="Polar residues" evidence="12">
    <location>
        <begin position="35"/>
        <end position="63"/>
    </location>
</feature>
<feature type="region of interest" description="Disordered" evidence="12">
    <location>
        <begin position="1"/>
        <end position="157"/>
    </location>
</feature>
<evidence type="ECO:0000313" key="14">
    <source>
        <dbReference type="Proteomes" id="UP000228380"/>
    </source>
</evidence>
<dbReference type="KEGG" id="pda:103712850"/>
<dbReference type="GO" id="GO:0004674">
    <property type="term" value="F:protein serine/threonine kinase activity"/>
    <property type="evidence" value="ECO:0007669"/>
    <property type="project" value="UniProtKB-KW"/>
</dbReference>
<comment type="catalytic activity">
    <reaction evidence="9">
        <text>L-seryl-[protein] + ATP = O-phospho-L-seryl-[protein] + ADP + H(+)</text>
        <dbReference type="Rhea" id="RHEA:17989"/>
        <dbReference type="Rhea" id="RHEA-COMP:9863"/>
        <dbReference type="Rhea" id="RHEA-COMP:11604"/>
        <dbReference type="ChEBI" id="CHEBI:15378"/>
        <dbReference type="ChEBI" id="CHEBI:29999"/>
        <dbReference type="ChEBI" id="CHEBI:30616"/>
        <dbReference type="ChEBI" id="CHEBI:83421"/>
        <dbReference type="ChEBI" id="CHEBI:456216"/>
        <dbReference type="EC" id="2.7.11.1"/>
    </reaction>
</comment>
<keyword evidence="3" id="KW-0723">Serine/threonine-protein kinase</keyword>
<evidence type="ECO:0000256" key="11">
    <source>
        <dbReference type="ARBA" id="ARBA00074231"/>
    </source>
</evidence>
<dbReference type="FunFam" id="3.30.200.20:FF:000032">
    <property type="entry name" value="Serine/threonine-protein kinase D6PK-like"/>
    <property type="match status" value="1"/>
</dbReference>
<evidence type="ECO:0000256" key="8">
    <source>
        <dbReference type="ARBA" id="ARBA00047899"/>
    </source>
</evidence>
<dbReference type="InterPro" id="IPR008271">
    <property type="entry name" value="Ser/Thr_kinase_AS"/>
</dbReference>
<dbReference type="CDD" id="cd05574">
    <property type="entry name" value="STKc_phototropin_like"/>
    <property type="match status" value="1"/>
</dbReference>
<dbReference type="SMART" id="SM00220">
    <property type="entry name" value="S_TKc"/>
    <property type="match status" value="1"/>
</dbReference>
<evidence type="ECO:0000256" key="6">
    <source>
        <dbReference type="ARBA" id="ARBA00022777"/>
    </source>
</evidence>
<dbReference type="InterPro" id="IPR000719">
    <property type="entry name" value="Prot_kinase_dom"/>
</dbReference>
<keyword evidence="14" id="KW-1185">Reference proteome</keyword>
<dbReference type="OrthoDB" id="432483at2759"/>
<feature type="domain" description="Protein kinase" evidence="13">
    <location>
        <begin position="227"/>
        <end position="564"/>
    </location>
</feature>
<sequence length="617" mass="68059">MASKTTSMACSEEQHKTPVCHAVEPASRKPCPLQISKTNKSEPTTQRLQKSVPTNTSKNTATAVLTDRKLNHHHKGSADSTTEKVPAKVTKSSEPNNLGLKQPTQQGDPVELLQLNRTTGLEGRGGQEKNNCKQGGAKDSLASAKVSDGTSCLTKTSGSAKISDRADFIESSKSSMCRASTSSDVSDESTCSSLSNSVNKPHKANDSRWEAIQAIRARDGVPGLSHFRLLKRLGCGDIGNVYLSELSGTKCYFAMKVMDKESLASRKKLLRAQTEREILQCLDHPFLPTLYTHFETDKFSCLVMEFCPGGDLHMLRQRQPGKYFPEQAVKFYVAEVLLALEYLHMLGIIYRDLKPENVLVREDGHIMLSDFDLSLRCAVSPTLIKSSNLDSEVFRRHDPVYCVQPACIKPSCIQPSCVAPTTCFSPRLFSSKSKGRKLKLETGNQVSPLPELIAEPTDARSMSFVGTHEYLAPEIIKGEGHGSAVDWWTFGIFLYELLFGKTPFKGSGNRATLFNVVGQPLQFPESPVVSFSARDLIRGLLVKEPQHRLAYKRGAGEIKQHPFFEGMNWALIRCASPPEIPKPVEIERPPGPAASTSQKVKSAIEKGSDNYLEFDFF</sequence>
<dbReference type="PROSITE" id="PS00108">
    <property type="entry name" value="PROTEIN_KINASE_ST"/>
    <property type="match status" value="1"/>
</dbReference>
<keyword evidence="5" id="KW-0547">Nucleotide-binding</keyword>
<name>A0A8B7CET2_PHODC</name>
<keyword evidence="7" id="KW-0067">ATP-binding</keyword>
<dbReference type="PANTHER" id="PTHR45637">
    <property type="entry name" value="FLIPPASE KINASE 1-RELATED"/>
    <property type="match status" value="1"/>
</dbReference>
<dbReference type="GO" id="GO:0005524">
    <property type="term" value="F:ATP binding"/>
    <property type="evidence" value="ECO:0007669"/>
    <property type="project" value="UniProtKB-KW"/>
</dbReference>
<evidence type="ECO:0000256" key="2">
    <source>
        <dbReference type="ARBA" id="ARBA00012513"/>
    </source>
</evidence>
<evidence type="ECO:0000256" key="3">
    <source>
        <dbReference type="ARBA" id="ARBA00022527"/>
    </source>
</evidence>
<accession>A0A8B7CET2</accession>
<dbReference type="SUPFAM" id="SSF56112">
    <property type="entry name" value="Protein kinase-like (PK-like)"/>
    <property type="match status" value="1"/>
</dbReference>
<gene>
    <name evidence="15 16" type="primary">LOC103712850</name>
</gene>
<dbReference type="Gene3D" id="3.30.200.20">
    <property type="entry name" value="Phosphorylase Kinase, domain 1"/>
    <property type="match status" value="1"/>
</dbReference>
<dbReference type="Proteomes" id="UP000228380">
    <property type="component" value="Chromosome 1"/>
</dbReference>
<dbReference type="EC" id="2.7.11.1" evidence="2"/>
<evidence type="ECO:0000313" key="15">
    <source>
        <dbReference type="RefSeq" id="XP_008797752.2"/>
    </source>
</evidence>
<keyword evidence="6" id="KW-0418">Kinase</keyword>
<dbReference type="PROSITE" id="PS50011">
    <property type="entry name" value="PROTEIN_KINASE_DOM"/>
    <property type="match status" value="1"/>
</dbReference>
<keyword evidence="4" id="KW-0808">Transferase</keyword>
<organism evidence="14 15">
    <name type="scientific">Phoenix dactylifera</name>
    <name type="common">Date palm</name>
    <dbReference type="NCBI Taxonomy" id="42345"/>
    <lineage>
        <taxon>Eukaryota</taxon>
        <taxon>Viridiplantae</taxon>
        <taxon>Streptophyta</taxon>
        <taxon>Embryophyta</taxon>
        <taxon>Tracheophyta</taxon>
        <taxon>Spermatophyta</taxon>
        <taxon>Magnoliopsida</taxon>
        <taxon>Liliopsida</taxon>
        <taxon>Arecaceae</taxon>
        <taxon>Coryphoideae</taxon>
        <taxon>Phoeniceae</taxon>
        <taxon>Phoenix</taxon>
    </lineage>
</organism>
<dbReference type="RefSeq" id="XP_008797754.2">
    <property type="nucleotide sequence ID" value="XM_008799532.4"/>
</dbReference>
<comment type="similarity">
    <text evidence="1">Belongs to the protein kinase superfamily. AGC Ser/Thr protein kinase family.</text>
</comment>
<dbReference type="AlphaFoldDB" id="A0A8B7CET2"/>
<dbReference type="Pfam" id="PF00069">
    <property type="entry name" value="Pkinase"/>
    <property type="match status" value="2"/>
</dbReference>
<evidence type="ECO:0000256" key="10">
    <source>
        <dbReference type="ARBA" id="ARBA00053984"/>
    </source>
</evidence>
<evidence type="ECO:0000256" key="9">
    <source>
        <dbReference type="ARBA" id="ARBA00048679"/>
    </source>
</evidence>
<evidence type="ECO:0000256" key="12">
    <source>
        <dbReference type="SAM" id="MobiDB-lite"/>
    </source>
</evidence>